<evidence type="ECO:0000313" key="8">
    <source>
        <dbReference type="Proteomes" id="UP000207598"/>
    </source>
</evidence>
<dbReference type="Gene3D" id="1.10.1740.10">
    <property type="match status" value="1"/>
</dbReference>
<feature type="domain" description="RNA polymerase sigma-70 region 2" evidence="5">
    <location>
        <begin position="35"/>
        <end position="101"/>
    </location>
</feature>
<feature type="domain" description="RNA polymerase sigma factor 70 region 4 type 2" evidence="6">
    <location>
        <begin position="129"/>
        <end position="180"/>
    </location>
</feature>
<dbReference type="Proteomes" id="UP000207598">
    <property type="component" value="Unassembled WGS sequence"/>
</dbReference>
<keyword evidence="8" id="KW-1185">Reference proteome</keyword>
<dbReference type="NCBIfam" id="TIGR02937">
    <property type="entry name" value="sigma70-ECF"/>
    <property type="match status" value="1"/>
</dbReference>
<proteinExistence type="inferred from homology"/>
<organism evidence="7 8">
    <name type="scientific">Maliponia aquimaris</name>
    <dbReference type="NCBI Taxonomy" id="1673631"/>
    <lineage>
        <taxon>Bacteria</taxon>
        <taxon>Pseudomonadati</taxon>
        <taxon>Pseudomonadota</taxon>
        <taxon>Alphaproteobacteria</taxon>
        <taxon>Rhodobacterales</taxon>
        <taxon>Paracoccaceae</taxon>
        <taxon>Maliponia</taxon>
    </lineage>
</organism>
<evidence type="ECO:0000256" key="3">
    <source>
        <dbReference type="ARBA" id="ARBA00023082"/>
    </source>
</evidence>
<dbReference type="GO" id="GO:0016987">
    <property type="term" value="F:sigma factor activity"/>
    <property type="evidence" value="ECO:0007669"/>
    <property type="project" value="UniProtKB-KW"/>
</dbReference>
<evidence type="ECO:0000313" key="7">
    <source>
        <dbReference type="EMBL" id="SMX33513.1"/>
    </source>
</evidence>
<evidence type="ECO:0000259" key="5">
    <source>
        <dbReference type="Pfam" id="PF04542"/>
    </source>
</evidence>
<name>A0A238JSS0_9RHOB</name>
<reference evidence="7 8" key="1">
    <citation type="submission" date="2017-05" db="EMBL/GenBank/DDBJ databases">
        <authorList>
            <person name="Song R."/>
            <person name="Chenine A.L."/>
            <person name="Ruprecht R.M."/>
        </authorList>
    </citation>
    <scope>NUCLEOTIDE SEQUENCE [LARGE SCALE GENOMIC DNA]</scope>
    <source>
        <strain evidence="7 8">CECT 8898</strain>
    </source>
</reference>
<sequence>MRLRLRPTHVMRMEVSDESLARAAANGDREAFALLVGRVYDRVYAYAVRLTGNRTEAEDLAQDICAALPAKLKSYRGEAKLTTWLYRITVNAARDRFRRASTHARAADGWGDWELARQAEITEAAERSDWLGTALRDLSADLRETVTLILDGVTHAEAAQILEISEGTVSWRVSEAKKRLKAMKEAEA</sequence>
<accession>A0A238JSS0</accession>
<keyword evidence="2" id="KW-0805">Transcription regulation</keyword>
<dbReference type="SUPFAM" id="SSF88946">
    <property type="entry name" value="Sigma2 domain of RNA polymerase sigma factors"/>
    <property type="match status" value="1"/>
</dbReference>
<evidence type="ECO:0000256" key="4">
    <source>
        <dbReference type="ARBA" id="ARBA00023163"/>
    </source>
</evidence>
<dbReference type="InterPro" id="IPR007627">
    <property type="entry name" value="RNA_pol_sigma70_r2"/>
</dbReference>
<dbReference type="EMBL" id="FXYF01000001">
    <property type="protein sequence ID" value="SMX33513.1"/>
    <property type="molecule type" value="Genomic_DNA"/>
</dbReference>
<keyword evidence="3" id="KW-0731">Sigma factor</keyword>
<keyword evidence="4" id="KW-0804">Transcription</keyword>
<evidence type="ECO:0000256" key="1">
    <source>
        <dbReference type="ARBA" id="ARBA00010641"/>
    </source>
</evidence>
<dbReference type="GO" id="GO:0003677">
    <property type="term" value="F:DNA binding"/>
    <property type="evidence" value="ECO:0007669"/>
    <property type="project" value="InterPro"/>
</dbReference>
<comment type="similarity">
    <text evidence="1">Belongs to the sigma-70 factor family. ECF subfamily.</text>
</comment>
<dbReference type="InterPro" id="IPR036388">
    <property type="entry name" value="WH-like_DNA-bd_sf"/>
</dbReference>
<evidence type="ECO:0000256" key="2">
    <source>
        <dbReference type="ARBA" id="ARBA00023015"/>
    </source>
</evidence>
<dbReference type="PANTHER" id="PTHR43133">
    <property type="entry name" value="RNA POLYMERASE ECF-TYPE SIGMA FACTO"/>
    <property type="match status" value="1"/>
</dbReference>
<evidence type="ECO:0000259" key="6">
    <source>
        <dbReference type="Pfam" id="PF08281"/>
    </source>
</evidence>
<dbReference type="InterPro" id="IPR039425">
    <property type="entry name" value="RNA_pol_sigma-70-like"/>
</dbReference>
<dbReference type="InterPro" id="IPR014284">
    <property type="entry name" value="RNA_pol_sigma-70_dom"/>
</dbReference>
<dbReference type="GO" id="GO:0006352">
    <property type="term" value="P:DNA-templated transcription initiation"/>
    <property type="evidence" value="ECO:0007669"/>
    <property type="project" value="InterPro"/>
</dbReference>
<dbReference type="InterPro" id="IPR013325">
    <property type="entry name" value="RNA_pol_sigma_r2"/>
</dbReference>
<dbReference type="Pfam" id="PF08281">
    <property type="entry name" value="Sigma70_r4_2"/>
    <property type="match status" value="1"/>
</dbReference>
<dbReference type="PANTHER" id="PTHR43133:SF46">
    <property type="entry name" value="RNA POLYMERASE SIGMA-70 FACTOR ECF SUBFAMILY"/>
    <property type="match status" value="1"/>
</dbReference>
<dbReference type="InterPro" id="IPR013249">
    <property type="entry name" value="RNA_pol_sigma70_r4_t2"/>
</dbReference>
<dbReference type="SUPFAM" id="SSF88659">
    <property type="entry name" value="Sigma3 and sigma4 domains of RNA polymerase sigma factors"/>
    <property type="match status" value="1"/>
</dbReference>
<dbReference type="Gene3D" id="1.10.10.10">
    <property type="entry name" value="Winged helix-like DNA-binding domain superfamily/Winged helix DNA-binding domain"/>
    <property type="match status" value="1"/>
</dbReference>
<dbReference type="InterPro" id="IPR013324">
    <property type="entry name" value="RNA_pol_sigma_r3/r4-like"/>
</dbReference>
<protein>
    <submittedName>
        <fullName evidence="7">ECF RNA polymerase sigma factor SigW</fullName>
    </submittedName>
</protein>
<gene>
    <name evidence="7" type="primary">sigW</name>
    <name evidence="7" type="ORF">MAA8898_00480</name>
</gene>
<dbReference type="Pfam" id="PF04542">
    <property type="entry name" value="Sigma70_r2"/>
    <property type="match status" value="1"/>
</dbReference>
<dbReference type="AlphaFoldDB" id="A0A238JSS0"/>